<evidence type="ECO:0000256" key="1">
    <source>
        <dbReference type="SAM" id="MobiDB-lite"/>
    </source>
</evidence>
<gene>
    <name evidence="2" type="ORF">VDGE_30161</name>
</gene>
<comment type="caution">
    <text evidence="2">The sequence shown here is derived from an EMBL/GenBank/DDBJ whole genome shotgun (WGS) entry which is preliminary data.</text>
</comment>
<proteinExistence type="predicted"/>
<feature type="region of interest" description="Disordered" evidence="1">
    <location>
        <begin position="1"/>
        <end position="35"/>
    </location>
</feature>
<organism evidence="2 3">
    <name type="scientific">Verticillium dahliae</name>
    <name type="common">Verticillium wilt</name>
    <dbReference type="NCBI Taxonomy" id="27337"/>
    <lineage>
        <taxon>Eukaryota</taxon>
        <taxon>Fungi</taxon>
        <taxon>Dikarya</taxon>
        <taxon>Ascomycota</taxon>
        <taxon>Pezizomycotina</taxon>
        <taxon>Sordariomycetes</taxon>
        <taxon>Hypocreomycetidae</taxon>
        <taxon>Glomerellales</taxon>
        <taxon>Plectosphaerellaceae</taxon>
        <taxon>Verticillium</taxon>
    </lineage>
</organism>
<dbReference type="EMBL" id="RSDZ01000043">
    <property type="protein sequence ID" value="RXG46886.1"/>
    <property type="molecule type" value="Genomic_DNA"/>
</dbReference>
<accession>A0A444S0E6</accession>
<dbReference type="AlphaFoldDB" id="A0A444S0E6"/>
<name>A0A444S0E6_VERDA</name>
<feature type="compositionally biased region" description="Acidic residues" evidence="1">
    <location>
        <begin position="24"/>
        <end position="35"/>
    </location>
</feature>
<protein>
    <submittedName>
        <fullName evidence="2">Uncharacterized protein</fullName>
    </submittedName>
</protein>
<reference evidence="2 3" key="1">
    <citation type="submission" date="2018-12" db="EMBL/GenBank/DDBJ databases">
        <title>Genome of Verticillium dahliae isolate Getta Getta.</title>
        <authorList>
            <person name="Gardiner D.M."/>
        </authorList>
    </citation>
    <scope>NUCLEOTIDE SEQUENCE [LARGE SCALE GENOMIC DNA]</scope>
    <source>
        <strain evidence="2 3">Getta Getta</strain>
    </source>
</reference>
<evidence type="ECO:0000313" key="3">
    <source>
        <dbReference type="Proteomes" id="UP000288725"/>
    </source>
</evidence>
<evidence type="ECO:0000313" key="2">
    <source>
        <dbReference type="EMBL" id="RXG46886.1"/>
    </source>
</evidence>
<sequence>MATVSQPFEARAAATRDPLSLDPIDTDDTTGEDGLIDDDAQLVMQPALSVAATRLTLSRTPAAEKAAAMDMAPENPYFARSAGTNFYPTRPPSKSIIKASLSAENLQ</sequence>
<dbReference type="Proteomes" id="UP000288725">
    <property type="component" value="Chromosome 8"/>
</dbReference>